<protein>
    <submittedName>
        <fullName evidence="1">Uncharacterized protein</fullName>
    </submittedName>
</protein>
<accession>A0AAI8YZ02</accession>
<reference evidence="1" key="1">
    <citation type="submission" date="2023-11" db="EMBL/GenBank/DDBJ databases">
        <authorList>
            <person name="Alioto T."/>
            <person name="Alioto T."/>
            <person name="Gomez Garrido J."/>
        </authorList>
    </citation>
    <scope>NUCLEOTIDE SEQUENCE</scope>
</reference>
<dbReference type="EMBL" id="CAVMBE010000025">
    <property type="protein sequence ID" value="CAK4015293.1"/>
    <property type="molecule type" value="Genomic_DNA"/>
</dbReference>
<evidence type="ECO:0000313" key="1">
    <source>
        <dbReference type="EMBL" id="CAK4015293.1"/>
    </source>
</evidence>
<proteinExistence type="predicted"/>
<comment type="caution">
    <text evidence="1">The sequence shown here is derived from an EMBL/GenBank/DDBJ whole genome shotgun (WGS) entry which is preliminary data.</text>
</comment>
<name>A0AAI8YZ02_9PEZI</name>
<sequence length="537" mass="60879">MGRQQYLTRLALGRSAFEDPDTTQIPGGDLNPQNAQIERDHSHFPRQDYEQLYDSKGRPLNPAIERFNAGMRTAQNDVLALVGVVERKDQNYLADERRRYAARLSRKALLCEEHDTGETLDWATSLARFIARLWTESFIQRIQVGLYDPRLSMSEILLQEWRSLRTGNVRLTLAMLFPSLGNATVNMLVKFPLIFAVEQITGRLQALIQKRRLSRVALKRMDLAFTFAIEVILLAIDAALLPMDYYATAQRLGLAPALPLFPPLQSFWPWNHSSFHQFGWKLLTGPNLLSSLTSPAALLLLARLLIVGSDEDEDAPVLRLLTPFRYQAINDSTIPPIPSPRLTIDPVGWVAYQTMKIRHRFLQYCNWNLMKRNVTPRHDDYENNMLPLQPDQTEFSTWRSTDLTHLVPRALNEMIKSLFHRILTLPFDSLMLRSVAITYVTSAFTPKTSAAVSAASHLYMPFGGGPISQVIHAPTSATAWNAAGSYFNRMGLALALHTSVNTILFFGTYGLTRYVGRTHYDWKGMDGKAPGEESFLR</sequence>
<keyword evidence="2" id="KW-1185">Reference proteome</keyword>
<evidence type="ECO:0000313" key="2">
    <source>
        <dbReference type="Proteomes" id="UP001296104"/>
    </source>
</evidence>
<organism evidence="1 2">
    <name type="scientific">Lecanosticta acicola</name>
    <dbReference type="NCBI Taxonomy" id="111012"/>
    <lineage>
        <taxon>Eukaryota</taxon>
        <taxon>Fungi</taxon>
        <taxon>Dikarya</taxon>
        <taxon>Ascomycota</taxon>
        <taxon>Pezizomycotina</taxon>
        <taxon>Dothideomycetes</taxon>
        <taxon>Dothideomycetidae</taxon>
        <taxon>Mycosphaerellales</taxon>
        <taxon>Mycosphaerellaceae</taxon>
        <taxon>Lecanosticta</taxon>
    </lineage>
</organism>
<dbReference type="AlphaFoldDB" id="A0AAI8YZ02"/>
<gene>
    <name evidence="1" type="ORF">LECACI_7A004560</name>
</gene>
<dbReference type="Proteomes" id="UP001296104">
    <property type="component" value="Unassembled WGS sequence"/>
</dbReference>